<dbReference type="PROSITE" id="PS00336">
    <property type="entry name" value="BETA_LACTAMASE_C"/>
    <property type="match status" value="1"/>
</dbReference>
<dbReference type="Pfam" id="PF00144">
    <property type="entry name" value="Beta-lactamase"/>
    <property type="match status" value="1"/>
</dbReference>
<accession>A0QZC8</accession>
<dbReference type="InterPro" id="IPR058136">
    <property type="entry name" value="AmpC"/>
</dbReference>
<feature type="chain" id="PRO_5002629868" description="Beta-lactamase" evidence="6">
    <location>
        <begin position="27"/>
        <end position="380"/>
    </location>
</feature>
<dbReference type="Proteomes" id="UP000000757">
    <property type="component" value="Chromosome"/>
</dbReference>
<dbReference type="PANTHER" id="PTHR46825">
    <property type="entry name" value="D-ALANYL-D-ALANINE-CARBOXYPEPTIDASE/ENDOPEPTIDASE AMPH"/>
    <property type="match status" value="1"/>
</dbReference>
<evidence type="ECO:0000256" key="1">
    <source>
        <dbReference type="ARBA" id="ARBA00001526"/>
    </source>
</evidence>
<dbReference type="InterPro" id="IPR050491">
    <property type="entry name" value="AmpC-like"/>
</dbReference>
<dbReference type="PATRIC" id="fig|246196.19.peg.3916"/>
<dbReference type="Gene3D" id="3.40.710.10">
    <property type="entry name" value="DD-peptidase/beta-lactamase superfamily"/>
    <property type="match status" value="1"/>
</dbReference>
<keyword evidence="3 5" id="KW-0378">Hydrolase</keyword>
<protein>
    <recommendedName>
        <fullName evidence="5">Beta-lactamase</fullName>
        <ecNumber evidence="5">3.5.2.6</ecNumber>
    </recommendedName>
</protein>
<dbReference type="PaxDb" id="246196-MSMEI_3884"/>
<dbReference type="EMBL" id="CP000480">
    <property type="protein sequence ID" value="ABK76038.1"/>
    <property type="molecule type" value="Genomic_DNA"/>
</dbReference>
<reference evidence="10" key="2">
    <citation type="submission" date="2015-10" db="PDB data bank">
        <title>Crystal Structure of D-alanine Carboxypeptidase AmpC from Mycobacterium smegmatis.</title>
        <authorList>
            <person name="Kim Y."/>
            <person name="Hatzos-Skintges C."/>
            <person name="Endres M."/>
            <person name="Babnigg G."/>
            <person name="Joachimiak A."/>
        </authorList>
    </citation>
    <scope>X-RAY CRYSTALLOGRAPHY (1.80 ANGSTROMS) OF 27-380</scope>
</reference>
<keyword evidence="9" id="KW-1185">Reference proteome</keyword>
<dbReference type="InterPro" id="IPR001466">
    <property type="entry name" value="Beta-lactam-related"/>
</dbReference>
<dbReference type="InterPro" id="IPR012338">
    <property type="entry name" value="Beta-lactam/transpept-like"/>
</dbReference>
<evidence type="ECO:0000256" key="6">
    <source>
        <dbReference type="SAM" id="SignalP"/>
    </source>
</evidence>
<dbReference type="GO" id="GO:0008800">
    <property type="term" value="F:beta-lactamase activity"/>
    <property type="evidence" value="ECO:0007669"/>
    <property type="project" value="UniProtKB-UniRule"/>
</dbReference>
<dbReference type="KEGG" id="msm:MSMEG_3978"/>
<comment type="catalytic activity">
    <reaction evidence="1 5">
        <text>a beta-lactam + H2O = a substituted beta-amino acid</text>
        <dbReference type="Rhea" id="RHEA:20401"/>
        <dbReference type="ChEBI" id="CHEBI:15377"/>
        <dbReference type="ChEBI" id="CHEBI:35627"/>
        <dbReference type="ChEBI" id="CHEBI:140347"/>
        <dbReference type="EC" id="3.5.2.6"/>
    </reaction>
</comment>
<dbReference type="NCBIfam" id="NF033085">
    <property type="entry name" value="bla_class_C"/>
    <property type="match status" value="1"/>
</dbReference>
<dbReference type="OrthoDB" id="3171327at2"/>
<dbReference type="GO" id="GO:0046677">
    <property type="term" value="P:response to antibiotic"/>
    <property type="evidence" value="ECO:0007669"/>
    <property type="project" value="UniProtKB-UniRule"/>
</dbReference>
<comment type="similarity">
    <text evidence="2 5">Belongs to the class-C beta-lactamase family.</text>
</comment>
<dbReference type="GO" id="GO:0030288">
    <property type="term" value="C:outer membrane-bounded periplasmic space"/>
    <property type="evidence" value="ECO:0007669"/>
    <property type="project" value="InterPro"/>
</dbReference>
<gene>
    <name evidence="8" type="ordered locus">MSMEG_3978</name>
</gene>
<evidence type="ECO:0000259" key="7">
    <source>
        <dbReference type="Pfam" id="PF00144"/>
    </source>
</evidence>
<dbReference type="GO" id="GO:0017001">
    <property type="term" value="P:antibiotic catabolic process"/>
    <property type="evidence" value="ECO:0007669"/>
    <property type="project" value="InterPro"/>
</dbReference>
<organism evidence="8 9">
    <name type="scientific">Mycolicibacterium smegmatis (strain ATCC 700084 / mc(2)155)</name>
    <name type="common">Mycobacterium smegmatis</name>
    <dbReference type="NCBI Taxonomy" id="246196"/>
    <lineage>
        <taxon>Bacteria</taxon>
        <taxon>Bacillati</taxon>
        <taxon>Actinomycetota</taxon>
        <taxon>Actinomycetes</taxon>
        <taxon>Mycobacteriales</taxon>
        <taxon>Mycobacteriaceae</taxon>
        <taxon>Mycolicibacterium</taxon>
    </lineage>
</organism>
<evidence type="ECO:0000256" key="3">
    <source>
        <dbReference type="ARBA" id="ARBA00022801"/>
    </source>
</evidence>
<dbReference type="EvolutionaryTrace" id="A0QZC8"/>
<evidence type="ECO:0000256" key="5">
    <source>
        <dbReference type="RuleBase" id="RU361140"/>
    </source>
</evidence>
<evidence type="ECO:0000256" key="4">
    <source>
        <dbReference type="ARBA" id="ARBA00023251"/>
    </source>
</evidence>
<sequence length="380" mass="40584">MFTAGRICAALIVLVALISAAPTASADPSAAVARAFAPLLDQYDVPGMAVAVTVDGRQHFYEFGVVSKQTQAPVTRDTLFEIGSVSKTFTATLAGYAATRGVLNLDDHPGRYLPALAGTPIDRAELRNLGTYTAGGLPLQFPESVTDDEQMIAYFQQFQPVTAPGKIRQYSNPSVGLLGHISARALGGQFTDLMQSQILTGLGLRRSFVDVTDEAMDFYAWGYDKKNHPVRVNPGVFDAEAYGVKSTTADMIRFIEHNIDPGALEPTLREAVKSTQVGYYKVGPMVQDLGWEQYPYPVALDQLLAGNSGEMAMSPQAATAIAPPSVGSALFNKTGSTDGFGAYAAFVPERRIGIVMLANKNFPIPARVTAAHTVLDALDA</sequence>
<dbReference type="EC" id="3.5.2.6" evidence="5"/>
<dbReference type="PANTHER" id="PTHR46825:SF8">
    <property type="entry name" value="BETA-LACTAMASE-RELATED"/>
    <property type="match status" value="1"/>
</dbReference>
<evidence type="ECO:0007829" key="10">
    <source>
        <dbReference type="PDB" id="5E2H"/>
    </source>
</evidence>
<dbReference type="PDBsum" id="5E2H"/>
<dbReference type="eggNOG" id="COG1680">
    <property type="taxonomic scope" value="Bacteria"/>
</dbReference>
<dbReference type="PDB" id="5E2H">
    <property type="method" value="X-ray"/>
    <property type="resolution" value="1.80 A"/>
    <property type="chains" value="A/B/C=27-380"/>
</dbReference>
<dbReference type="RefSeq" id="WP_011729443.1">
    <property type="nucleotide sequence ID" value="NC_008596.1"/>
</dbReference>
<evidence type="ECO:0000313" key="8">
    <source>
        <dbReference type="EMBL" id="ABK76038.1"/>
    </source>
</evidence>
<dbReference type="SMR" id="A0QZC8"/>
<name>A0QZC8_MYCS2</name>
<evidence type="ECO:0000313" key="9">
    <source>
        <dbReference type="Proteomes" id="UP000000757"/>
    </source>
</evidence>
<dbReference type="SUPFAM" id="SSF56601">
    <property type="entry name" value="beta-lactamase/transpeptidase-like"/>
    <property type="match status" value="1"/>
</dbReference>
<keyword evidence="4 5" id="KW-0046">Antibiotic resistance</keyword>
<keyword evidence="6" id="KW-0732">Signal</keyword>
<dbReference type="MEROPS" id="S12.006"/>
<keyword evidence="10" id="KW-0002">3D-structure</keyword>
<feature type="domain" description="Beta-lactamase-related" evidence="7">
    <location>
        <begin position="32"/>
        <end position="378"/>
    </location>
</feature>
<dbReference type="STRING" id="246196.MSMEG_3978"/>
<proteinExistence type="evidence at protein level"/>
<dbReference type="AlphaFoldDB" id="A0QZC8"/>
<reference evidence="8 9" key="1">
    <citation type="submission" date="2006-10" db="EMBL/GenBank/DDBJ databases">
        <authorList>
            <person name="Fleischmann R.D."/>
            <person name="Dodson R.J."/>
            <person name="Haft D.H."/>
            <person name="Merkel J.S."/>
            <person name="Nelson W.C."/>
            <person name="Fraser C.M."/>
        </authorList>
    </citation>
    <scope>NUCLEOTIDE SEQUENCE [LARGE SCALE GENOMIC DNA]</scope>
    <source>
        <strain evidence="9">ATCC 700084 / mc(2)155</strain>
    </source>
</reference>
<feature type="signal peptide" evidence="6">
    <location>
        <begin position="1"/>
        <end position="26"/>
    </location>
</feature>
<dbReference type="InterPro" id="IPR001586">
    <property type="entry name" value="Beta-lactam_class-C_AS"/>
</dbReference>
<evidence type="ECO:0000256" key="2">
    <source>
        <dbReference type="ARBA" id="ARBA00007840"/>
    </source>
</evidence>